<keyword evidence="1" id="KW-0175">Coiled coil</keyword>
<feature type="compositionally biased region" description="Polar residues" evidence="2">
    <location>
        <begin position="105"/>
        <end position="120"/>
    </location>
</feature>
<evidence type="ECO:0000256" key="1">
    <source>
        <dbReference type="SAM" id="Coils"/>
    </source>
</evidence>
<feature type="coiled-coil region" evidence="1">
    <location>
        <begin position="4"/>
        <end position="31"/>
    </location>
</feature>
<keyword evidence="4" id="KW-1185">Reference proteome</keyword>
<dbReference type="RefSeq" id="WP_067487127.1">
    <property type="nucleotide sequence ID" value="NZ_LT615367.1"/>
</dbReference>
<evidence type="ECO:0000256" key="2">
    <source>
        <dbReference type="SAM" id="MobiDB-lite"/>
    </source>
</evidence>
<sequence>MEKDEKLKQLLASAQQELNRLTIAQKNHSRKQITHRKIVLGGEVAKHMGLDIDQDVLVGYLIRFSALTEKDISVLKIRGAEARRLDSIRKGLSGKSNSKKRSPGKLSTQNNNDMDNTINTESEKVTKPDVEYNTQFFRMLKKGLTDKKEEND</sequence>
<gene>
    <name evidence="3" type="ORF">DAQ1742_01848</name>
</gene>
<dbReference type="KEGG" id="daq:DAQ1742_01848"/>
<dbReference type="Proteomes" id="UP000294820">
    <property type="component" value="Chromosome 1"/>
</dbReference>
<protein>
    <recommendedName>
        <fullName evidence="5">Conjugal transfer protein TraD</fullName>
    </recommendedName>
</protein>
<dbReference type="InterPro" id="IPR009444">
    <property type="entry name" value="Conjugal_tfr_TraD_a-type"/>
</dbReference>
<evidence type="ECO:0000313" key="4">
    <source>
        <dbReference type="Proteomes" id="UP000294820"/>
    </source>
</evidence>
<dbReference type="Pfam" id="PF06412">
    <property type="entry name" value="TraD"/>
    <property type="match status" value="1"/>
</dbReference>
<dbReference type="AlphaFoldDB" id="A0A375A9U5"/>
<proteinExistence type="predicted"/>
<reference evidence="3 4" key="1">
    <citation type="submission" date="2016-09" db="EMBL/GenBank/DDBJ databases">
        <authorList>
            <person name="Reverchon S."/>
            <person name="Nasser W."/>
            <person name="Leonard S."/>
            <person name="Brochier C."/>
            <person name="Duprey A."/>
        </authorList>
    </citation>
    <scope>NUCLEOTIDE SEQUENCE [LARGE SCALE GENOMIC DNA]</scope>
    <source>
        <strain evidence="3 4">174/2</strain>
    </source>
</reference>
<dbReference type="EMBL" id="LT615367">
    <property type="protein sequence ID" value="SLM62785.1"/>
    <property type="molecule type" value="Genomic_DNA"/>
</dbReference>
<evidence type="ECO:0008006" key="5">
    <source>
        <dbReference type="Google" id="ProtNLM"/>
    </source>
</evidence>
<organism evidence="3 4">
    <name type="scientific">Dickeya aquatica</name>
    <dbReference type="NCBI Taxonomy" id="1401087"/>
    <lineage>
        <taxon>Bacteria</taxon>
        <taxon>Pseudomonadati</taxon>
        <taxon>Pseudomonadota</taxon>
        <taxon>Gammaproteobacteria</taxon>
        <taxon>Enterobacterales</taxon>
        <taxon>Pectobacteriaceae</taxon>
        <taxon>Dickeya</taxon>
    </lineage>
</organism>
<name>A0A375A9U5_9GAMM</name>
<evidence type="ECO:0000313" key="3">
    <source>
        <dbReference type="EMBL" id="SLM62785.1"/>
    </source>
</evidence>
<feature type="region of interest" description="Disordered" evidence="2">
    <location>
        <begin position="86"/>
        <end position="127"/>
    </location>
</feature>
<accession>A0A375A9U5</accession>